<keyword evidence="10" id="KW-1185">Reference proteome</keyword>
<sequence length="1033" mass="112975">MSRRYFSWVLENRFLIFAMALFILGAGILSIRQLTVDALPDVAPVSVTILTEVPGMAPVEVERQVTNTIEMVMNGIPGVVRIRSKTLFGLSQVTVLFRPDVDIYRARSQMMERLSETRGSLPSGVSPTLGAVSTPTGIIYRYTLEGQGKDLMQLRTLQDWVVKRQLLTVHGVAGVLSYGGYVKGYFVNIDPHKLLAHHLTFSQVLPVFSANNENVGGGFVNTGGETYLVRGVGRLIGRKDLERLVVSYDNGIPVRISDIAQVEISPEVRRGAALLDGREVVKGSVIMLRGENALKTLDRINKKVEEINSHLLPPGVKIVPFSQAAPLITSAIRTVVHSLLEGSVLVLLVLVLFLGRPGASLVVALTLPMSILMTFLVMSRIHLTADLMSLGGIVIGIGMMVDGSIVMVENMEHLFPQGGEGIPPWEIRDAALEVFRPILFAIAIIAAVFLPILYLPGIPGKMFSPMAKAILICLGASLFLTMTLVPPLMTFVRGRQDGLLARLGEWIFQRVKRGYGKILAVSLRYRWWVLATGALTILLGGVALSRIGTEFIPVLDEGSLLIIADLWPSASMDETANASRVIDTILHRYPEVELDQARIGRAQSGTDTDVPSHAEIYVKLKDRSLWPAKMTKEKLVSQVEKSLSQALPSVSFDISQPIEERIDEMVSGVKAQVAIRIYGDDLDALATYGNRISQGISGVRGVHDVTVQRIMGQPNIIIRVKRRALFRSGLSVSDILGIVQQGIGPDGVVTQVLKGVRRINVHIRLQKPFRDSMESIRSIPVLTPTGLVLTLGSVATVTREIGPSRVFHEGGNRLLMVQFNIRGRSTSHVVQEIRNLIRLHMAPPLGMRISYAGEFQNTQITMDRLKILVPLTLMIVFMLLYWNFRSLSYSFLILLNIPFSLSGGVLALLLSHEYLSIPASIGFIALFGVAVQNGVLLLSFAKDAREKGEGVYEAIVEAGNRRVRPVLMTALVGGLGILPLLLSHETGANIQRPLAAVVMGGLVSSTAMTLLVLPAIFSIVFAPREKFEKTGHV</sequence>
<dbReference type="Gene3D" id="3.30.70.1440">
    <property type="entry name" value="Multidrug efflux transporter AcrB pore domain"/>
    <property type="match status" value="1"/>
</dbReference>
<dbReference type="Proteomes" id="UP000007382">
    <property type="component" value="Chromosome"/>
</dbReference>
<feature type="transmembrane region" description="Helical" evidence="8">
    <location>
        <begin position="527"/>
        <end position="547"/>
    </location>
</feature>
<dbReference type="NCBIfam" id="TIGR00914">
    <property type="entry name" value="2A0601"/>
    <property type="match status" value="1"/>
</dbReference>
<comment type="similarity">
    <text evidence="2">Belongs to the resistance-nodulation-cell division (RND) (TC 2.A.6) family.</text>
</comment>
<keyword evidence="5 8" id="KW-0812">Transmembrane</keyword>
<dbReference type="InterPro" id="IPR027463">
    <property type="entry name" value="AcrB_DN_DC_subdom"/>
</dbReference>
<feature type="transmembrane region" description="Helical" evidence="8">
    <location>
        <begin position="867"/>
        <end position="884"/>
    </location>
</feature>
<protein>
    <submittedName>
        <fullName evidence="9">Putative heavy metal efflux pump, CzcA family</fullName>
    </submittedName>
</protein>
<dbReference type="Gene3D" id="3.30.70.1320">
    <property type="entry name" value="Multidrug efflux transporter AcrB pore domain like"/>
    <property type="match status" value="1"/>
</dbReference>
<dbReference type="SUPFAM" id="SSF82866">
    <property type="entry name" value="Multidrug efflux transporter AcrB transmembrane domain"/>
    <property type="match status" value="2"/>
</dbReference>
<dbReference type="PANTHER" id="PTHR32063">
    <property type="match status" value="1"/>
</dbReference>
<dbReference type="Gene3D" id="1.20.1640.10">
    <property type="entry name" value="Multidrug efflux transporter AcrB transmembrane domain"/>
    <property type="match status" value="2"/>
</dbReference>
<feature type="transmembrane region" description="Helical" evidence="8">
    <location>
        <begin position="469"/>
        <end position="492"/>
    </location>
</feature>
<dbReference type="AlphaFoldDB" id="I0INA3"/>
<keyword evidence="7 8" id="KW-0472">Membrane</keyword>
<dbReference type="KEGG" id="lfc:LFE_1049"/>
<dbReference type="PANTHER" id="PTHR32063:SF24">
    <property type="entry name" value="CATION EFFLUX SYSTEM (ACRB_ACRD_ACRF FAMILY)"/>
    <property type="match status" value="1"/>
</dbReference>
<feature type="transmembrane region" description="Helical" evidence="8">
    <location>
        <begin position="438"/>
        <end position="457"/>
    </location>
</feature>
<keyword evidence="3" id="KW-0813">Transport</keyword>
<dbReference type="GO" id="GO:0008324">
    <property type="term" value="F:monoatomic cation transmembrane transporter activity"/>
    <property type="evidence" value="ECO:0007669"/>
    <property type="project" value="InterPro"/>
</dbReference>
<dbReference type="PATRIC" id="fig|1162668.3.peg.1220"/>
<dbReference type="SUPFAM" id="SSF82693">
    <property type="entry name" value="Multidrug efflux transporter AcrB pore domain, PN1, PN2, PC1 and PC2 subdomains"/>
    <property type="match status" value="2"/>
</dbReference>
<feature type="transmembrane region" description="Helical" evidence="8">
    <location>
        <begin position="994"/>
        <end position="1022"/>
    </location>
</feature>
<keyword evidence="4" id="KW-1003">Cell membrane</keyword>
<feature type="transmembrane region" description="Helical" evidence="8">
    <location>
        <begin position="891"/>
        <end position="911"/>
    </location>
</feature>
<dbReference type="Gene3D" id="3.30.2090.10">
    <property type="entry name" value="Multidrug efflux transporter AcrB TolC docking domain, DN and DC subdomains"/>
    <property type="match status" value="2"/>
</dbReference>
<evidence type="ECO:0000256" key="7">
    <source>
        <dbReference type="ARBA" id="ARBA00023136"/>
    </source>
</evidence>
<dbReference type="InterPro" id="IPR004763">
    <property type="entry name" value="CusA-like"/>
</dbReference>
<dbReference type="Gene3D" id="3.30.70.1430">
    <property type="entry name" value="Multidrug efflux transporter AcrB pore domain"/>
    <property type="match status" value="2"/>
</dbReference>
<feature type="transmembrane region" description="Helical" evidence="8">
    <location>
        <begin position="335"/>
        <end position="354"/>
    </location>
</feature>
<reference evidence="10" key="2">
    <citation type="submission" date="2012-03" db="EMBL/GenBank/DDBJ databases">
        <title>The complete genome sequence of the pioneer microbe on fresh volcanic deposit, Leptospirillum ferrooxidans strain C2-3.</title>
        <authorList>
            <person name="Fujimura R."/>
            <person name="Sato Y."/>
            <person name="Nishizawa T."/>
            <person name="Nanba K."/>
            <person name="Oshima K."/>
            <person name="Hattori M."/>
            <person name="Kamijo T."/>
            <person name="Ohta H."/>
        </authorList>
    </citation>
    <scope>NUCLEOTIDE SEQUENCE [LARGE SCALE GENOMIC DNA]</scope>
    <source>
        <strain evidence="10">C2-3</strain>
    </source>
</reference>
<dbReference type="STRING" id="1162668.LFE_1049"/>
<evidence type="ECO:0000256" key="6">
    <source>
        <dbReference type="ARBA" id="ARBA00022989"/>
    </source>
</evidence>
<evidence type="ECO:0000313" key="10">
    <source>
        <dbReference type="Proteomes" id="UP000007382"/>
    </source>
</evidence>
<dbReference type="SUPFAM" id="SSF82714">
    <property type="entry name" value="Multidrug efflux transporter AcrB TolC docking domain, DN and DC subdomains"/>
    <property type="match status" value="2"/>
</dbReference>
<organism evidence="9 10">
    <name type="scientific">Leptospirillum ferrooxidans (strain C2-3)</name>
    <dbReference type="NCBI Taxonomy" id="1162668"/>
    <lineage>
        <taxon>Bacteria</taxon>
        <taxon>Pseudomonadati</taxon>
        <taxon>Nitrospirota</taxon>
        <taxon>Nitrospiria</taxon>
        <taxon>Nitrospirales</taxon>
        <taxon>Nitrospiraceae</taxon>
        <taxon>Leptospirillum</taxon>
    </lineage>
</organism>
<evidence type="ECO:0000256" key="1">
    <source>
        <dbReference type="ARBA" id="ARBA00004651"/>
    </source>
</evidence>
<dbReference type="GO" id="GO:0042910">
    <property type="term" value="F:xenobiotic transmembrane transporter activity"/>
    <property type="evidence" value="ECO:0007669"/>
    <property type="project" value="TreeGrafter"/>
</dbReference>
<dbReference type="GO" id="GO:0005886">
    <property type="term" value="C:plasma membrane"/>
    <property type="evidence" value="ECO:0007669"/>
    <property type="project" value="UniProtKB-SubCell"/>
</dbReference>
<feature type="transmembrane region" description="Helical" evidence="8">
    <location>
        <begin position="917"/>
        <end position="941"/>
    </location>
</feature>
<gene>
    <name evidence="9" type="ordered locus">LFE_1049</name>
</gene>
<reference evidence="9 10" key="1">
    <citation type="journal article" date="2012" name="J. Bacteriol.">
        <title>Complete Genome Sequence of Leptospirillum ferrooxidans Strain C2-3, Isolated from a Fresh Volcanic Ash Deposit on the Island of Miyake, Japan.</title>
        <authorList>
            <person name="Fujimura R."/>
            <person name="Sato Y."/>
            <person name="Nishizawa T."/>
            <person name="Oshima K."/>
            <person name="Kim S.-W."/>
            <person name="Hattori M."/>
            <person name="Kamijo T."/>
            <person name="Ohta H."/>
        </authorList>
    </citation>
    <scope>NUCLEOTIDE SEQUENCE [LARGE SCALE GENOMIC DNA]</scope>
    <source>
        <strain evidence="9 10">C2-3</strain>
    </source>
</reference>
<feature type="transmembrane region" description="Helical" evidence="8">
    <location>
        <begin position="387"/>
        <end position="408"/>
    </location>
</feature>
<dbReference type="InterPro" id="IPR001036">
    <property type="entry name" value="Acrflvin-R"/>
</dbReference>
<feature type="transmembrane region" description="Helical" evidence="8">
    <location>
        <begin position="361"/>
        <end position="381"/>
    </location>
</feature>
<evidence type="ECO:0000256" key="8">
    <source>
        <dbReference type="SAM" id="Phobius"/>
    </source>
</evidence>
<evidence type="ECO:0000256" key="2">
    <source>
        <dbReference type="ARBA" id="ARBA00010942"/>
    </source>
</evidence>
<feature type="transmembrane region" description="Helical" evidence="8">
    <location>
        <begin position="962"/>
        <end position="982"/>
    </location>
</feature>
<accession>I0INA3</accession>
<dbReference type="eggNOG" id="COG3696">
    <property type="taxonomic scope" value="Bacteria"/>
</dbReference>
<evidence type="ECO:0000256" key="5">
    <source>
        <dbReference type="ARBA" id="ARBA00022692"/>
    </source>
</evidence>
<evidence type="ECO:0000313" key="9">
    <source>
        <dbReference type="EMBL" id="BAM06752.1"/>
    </source>
</evidence>
<keyword evidence="6 8" id="KW-1133">Transmembrane helix</keyword>
<proteinExistence type="inferred from homology"/>
<dbReference type="EMBL" id="AP012342">
    <property type="protein sequence ID" value="BAM06752.1"/>
    <property type="molecule type" value="Genomic_DNA"/>
</dbReference>
<dbReference type="HOGENOM" id="CLU_002755_1_2_0"/>
<comment type="subcellular location">
    <subcellularLocation>
        <location evidence="1">Cell membrane</location>
        <topology evidence="1">Multi-pass membrane protein</topology>
    </subcellularLocation>
</comment>
<dbReference type="PRINTS" id="PR00702">
    <property type="entry name" value="ACRIFLAVINRP"/>
</dbReference>
<evidence type="ECO:0000256" key="4">
    <source>
        <dbReference type="ARBA" id="ARBA00022475"/>
    </source>
</evidence>
<dbReference type="Pfam" id="PF00873">
    <property type="entry name" value="ACR_tran"/>
    <property type="match status" value="1"/>
</dbReference>
<evidence type="ECO:0000256" key="3">
    <source>
        <dbReference type="ARBA" id="ARBA00022448"/>
    </source>
</evidence>
<name>I0INA3_LEPFC</name>
<dbReference type="RefSeq" id="WP_014449242.1">
    <property type="nucleotide sequence ID" value="NC_017094.1"/>
</dbReference>